<dbReference type="OrthoDB" id="2991872at2759"/>
<dbReference type="Pfam" id="PF11951">
    <property type="entry name" value="Fungal_trans_2"/>
    <property type="match status" value="1"/>
</dbReference>
<proteinExistence type="predicted"/>
<dbReference type="InterPro" id="IPR021858">
    <property type="entry name" value="Fun_TF"/>
</dbReference>
<organism evidence="2 3">
    <name type="scientific">Colletotrichum orchidophilum</name>
    <dbReference type="NCBI Taxonomy" id="1209926"/>
    <lineage>
        <taxon>Eukaryota</taxon>
        <taxon>Fungi</taxon>
        <taxon>Dikarya</taxon>
        <taxon>Ascomycota</taxon>
        <taxon>Pezizomycotina</taxon>
        <taxon>Sordariomycetes</taxon>
        <taxon>Hypocreomycetidae</taxon>
        <taxon>Glomerellales</taxon>
        <taxon>Glomerellaceae</taxon>
        <taxon>Colletotrichum</taxon>
    </lineage>
</organism>
<dbReference type="PANTHER" id="PTHR38791">
    <property type="entry name" value="ZN(II)2CYS6 TRANSCRIPTION FACTOR (EUROFUNG)-RELATED-RELATED"/>
    <property type="match status" value="1"/>
</dbReference>
<accession>A0A1G4BFB3</accession>
<keyword evidence="3" id="KW-1185">Reference proteome</keyword>
<evidence type="ECO:0000256" key="1">
    <source>
        <dbReference type="ARBA" id="ARBA00023242"/>
    </source>
</evidence>
<dbReference type="EMBL" id="MJBS01000031">
    <property type="protein sequence ID" value="OHF00038.1"/>
    <property type="molecule type" value="Genomic_DNA"/>
</dbReference>
<dbReference type="RefSeq" id="XP_022477182.1">
    <property type="nucleotide sequence ID" value="XM_022616331.1"/>
</dbReference>
<evidence type="ECO:0000313" key="2">
    <source>
        <dbReference type="EMBL" id="OHF00038.1"/>
    </source>
</evidence>
<dbReference type="Proteomes" id="UP000176998">
    <property type="component" value="Unassembled WGS sequence"/>
</dbReference>
<evidence type="ECO:0000313" key="3">
    <source>
        <dbReference type="Proteomes" id="UP000176998"/>
    </source>
</evidence>
<reference evidence="2 3" key="1">
    <citation type="submission" date="2016-09" db="EMBL/GenBank/DDBJ databases">
        <authorList>
            <person name="Capua I."/>
            <person name="De Benedictis P."/>
            <person name="Joannis T."/>
            <person name="Lombin L.H."/>
            <person name="Cattoli G."/>
        </authorList>
    </citation>
    <scope>NUCLEOTIDE SEQUENCE [LARGE SCALE GENOMIC DNA]</scope>
    <source>
        <strain evidence="2 3">IMI 309357</strain>
    </source>
</reference>
<dbReference type="AlphaFoldDB" id="A0A1G4BFB3"/>
<protein>
    <submittedName>
        <fullName evidence="2">C6 zinc finger protein</fullName>
    </submittedName>
</protein>
<name>A0A1G4BFB3_9PEZI</name>
<dbReference type="GeneID" id="34557841"/>
<keyword evidence="1" id="KW-0539">Nucleus</keyword>
<comment type="caution">
    <text evidence="2">The sequence shown here is derived from an EMBL/GenBank/DDBJ whole genome shotgun (WGS) entry which is preliminary data.</text>
</comment>
<gene>
    <name evidence="2" type="ORF">CORC01_04684</name>
</gene>
<dbReference type="InterPro" id="IPR053175">
    <property type="entry name" value="DHMBA_Reg_Transcription_Factor"/>
</dbReference>
<sequence length="348" mass="38671">MSASILAASFASLSLKISDPKLMKQARVQYASALCQTNQALSSAKLAVENSTLAAVLLLGLFEAIVFSGQQSLDSWNQHTLGSVELLRLRGSRQFGTPLGRKLFVHSASNIRTSCAHSKTPVPARFIELFDDAQPYLDLNDPFLKITPILDRVATLRSRIAKLHDLERHEAIVEALDLDAATANLGREVAAEWRFTARSPDERAAMTYKGMSFCYPSLRALRYWNSLRVIRMFLNDLIWMQTSMILAQGSGSANTNYLAMRESATRKISSLVVEVLASCGDYLETTEDRFSVTARCLIWPLSVIAEISTTPPDARRFALDCLDRLRRGVHVPRSIAVANSTMDLQVDW</sequence>
<dbReference type="STRING" id="1209926.A0A1G4BFB3"/>